<dbReference type="PANTHER" id="PTHR11614">
    <property type="entry name" value="PHOSPHOLIPASE-RELATED"/>
    <property type="match status" value="1"/>
</dbReference>
<dbReference type="EMBL" id="CP049257">
    <property type="protein sequence ID" value="QIG44727.1"/>
    <property type="molecule type" value="Genomic_DNA"/>
</dbReference>
<dbReference type="KEGG" id="nano:G5V58_19805"/>
<dbReference type="InterPro" id="IPR029058">
    <property type="entry name" value="AB_hydrolase_fold"/>
</dbReference>
<dbReference type="InterPro" id="IPR051044">
    <property type="entry name" value="MAG_DAG_Lipase"/>
</dbReference>
<keyword evidence="2" id="KW-0378">Hydrolase</keyword>
<sequence length="283" mass="29926">MTTPVEKSFTGVGGTNIVYDVYEPAAAPGGEPVGVALVAHGVAEHAGRYGHVAEVLVGLGLKVVVPDHRGHGRSGGKRLLVRDLSEYSADLETLRSLELLEGRPTYLLGHSMGGCIALDYALDHQDVLEALVLSAPAVLPGDDISPLLMRVAKVLGKVVPGLPGQKLSSASISRDPAVVAAYDADPLNYRGKLPAGVGGAMLRTMDTFPARLPSLRLPLLVLSGTGDTIVNPEGARLVDRLAGSSDKTLKEYDGLFHEVFNEPEKELVLGDLRDWVKVHLPAQ</sequence>
<keyword evidence="3" id="KW-1185">Reference proteome</keyword>
<organism evidence="2 3">
    <name type="scientific">Nocardioides anomalus</name>
    <dbReference type="NCBI Taxonomy" id="2712223"/>
    <lineage>
        <taxon>Bacteria</taxon>
        <taxon>Bacillati</taxon>
        <taxon>Actinomycetota</taxon>
        <taxon>Actinomycetes</taxon>
        <taxon>Propionibacteriales</taxon>
        <taxon>Nocardioidaceae</taxon>
        <taxon>Nocardioides</taxon>
    </lineage>
</organism>
<dbReference type="SUPFAM" id="SSF53474">
    <property type="entry name" value="alpha/beta-Hydrolases"/>
    <property type="match status" value="1"/>
</dbReference>
<evidence type="ECO:0000313" key="3">
    <source>
        <dbReference type="Proteomes" id="UP000502996"/>
    </source>
</evidence>
<proteinExistence type="predicted"/>
<dbReference type="PRINTS" id="PR00111">
    <property type="entry name" value="ABHYDROLASE"/>
</dbReference>
<dbReference type="GO" id="GO:0016787">
    <property type="term" value="F:hydrolase activity"/>
    <property type="evidence" value="ECO:0007669"/>
    <property type="project" value="UniProtKB-KW"/>
</dbReference>
<dbReference type="AlphaFoldDB" id="A0A6G6WHT9"/>
<dbReference type="InterPro" id="IPR022742">
    <property type="entry name" value="Hydrolase_4"/>
</dbReference>
<dbReference type="Proteomes" id="UP000502996">
    <property type="component" value="Chromosome"/>
</dbReference>
<dbReference type="Pfam" id="PF12146">
    <property type="entry name" value="Hydrolase_4"/>
    <property type="match status" value="1"/>
</dbReference>
<gene>
    <name evidence="2" type="ORF">G5V58_19805</name>
</gene>
<reference evidence="2 3" key="1">
    <citation type="submission" date="2020-02" db="EMBL/GenBank/DDBJ databases">
        <title>Full genome sequence of Nocardioides sp. R-3366.</title>
        <authorList>
            <person name="Im W.-T."/>
        </authorList>
    </citation>
    <scope>NUCLEOTIDE SEQUENCE [LARGE SCALE GENOMIC DNA]</scope>
    <source>
        <strain evidence="2 3">R-3366</strain>
    </source>
</reference>
<dbReference type="InterPro" id="IPR000073">
    <property type="entry name" value="AB_hydrolase_1"/>
</dbReference>
<accession>A0A6G6WHT9</accession>
<protein>
    <submittedName>
        <fullName evidence="2">Alpha/beta hydrolase</fullName>
    </submittedName>
</protein>
<feature type="domain" description="Serine aminopeptidase S33" evidence="1">
    <location>
        <begin position="31"/>
        <end position="264"/>
    </location>
</feature>
<name>A0A6G6WHT9_9ACTN</name>
<evidence type="ECO:0000259" key="1">
    <source>
        <dbReference type="Pfam" id="PF12146"/>
    </source>
</evidence>
<dbReference type="Gene3D" id="3.40.50.1820">
    <property type="entry name" value="alpha/beta hydrolase"/>
    <property type="match status" value="1"/>
</dbReference>
<evidence type="ECO:0000313" key="2">
    <source>
        <dbReference type="EMBL" id="QIG44727.1"/>
    </source>
</evidence>
<dbReference type="RefSeq" id="WP_165236560.1">
    <property type="nucleotide sequence ID" value="NZ_CP049257.1"/>
</dbReference>